<gene>
    <name evidence="5" type="ORF">BCR44DRAFT_1138893</name>
</gene>
<keyword evidence="6" id="KW-1185">Reference proteome</keyword>
<feature type="compositionally biased region" description="Polar residues" evidence="3">
    <location>
        <begin position="85"/>
        <end position="95"/>
    </location>
</feature>
<feature type="compositionally biased region" description="Low complexity" evidence="3">
    <location>
        <begin position="50"/>
        <end position="59"/>
    </location>
</feature>
<comment type="similarity">
    <text evidence="1">Belongs to the ATG16 family.</text>
</comment>
<dbReference type="Proteomes" id="UP000193411">
    <property type="component" value="Unassembled WGS sequence"/>
</dbReference>
<evidence type="ECO:0000259" key="4">
    <source>
        <dbReference type="Pfam" id="PF08614"/>
    </source>
</evidence>
<dbReference type="Pfam" id="PF08614">
    <property type="entry name" value="ATG16"/>
    <property type="match status" value="1"/>
</dbReference>
<feature type="compositionally biased region" description="Polar residues" evidence="3">
    <location>
        <begin position="67"/>
        <end position="76"/>
    </location>
</feature>
<comment type="caution">
    <text evidence="5">The sequence shown here is derived from an EMBL/GenBank/DDBJ whole genome shotgun (WGS) entry which is preliminary data.</text>
</comment>
<evidence type="ECO:0000256" key="3">
    <source>
        <dbReference type="SAM" id="MobiDB-lite"/>
    </source>
</evidence>
<keyword evidence="2" id="KW-0175">Coiled coil</keyword>
<feature type="region of interest" description="Disordered" evidence="3">
    <location>
        <begin position="50"/>
        <end position="109"/>
    </location>
</feature>
<accession>A0A1Y2HLW6</accession>
<proteinExistence type="inferred from homology"/>
<evidence type="ECO:0000313" key="5">
    <source>
        <dbReference type="EMBL" id="ORZ34964.1"/>
    </source>
</evidence>
<organism evidence="5 6">
    <name type="scientific">Catenaria anguillulae PL171</name>
    <dbReference type="NCBI Taxonomy" id="765915"/>
    <lineage>
        <taxon>Eukaryota</taxon>
        <taxon>Fungi</taxon>
        <taxon>Fungi incertae sedis</taxon>
        <taxon>Blastocladiomycota</taxon>
        <taxon>Blastocladiomycetes</taxon>
        <taxon>Blastocladiales</taxon>
        <taxon>Catenariaceae</taxon>
        <taxon>Catenaria</taxon>
    </lineage>
</organism>
<dbReference type="InterPro" id="IPR013923">
    <property type="entry name" value="Autophagy-rel_prot_16_dom"/>
</dbReference>
<dbReference type="AlphaFoldDB" id="A0A1Y2HLW6"/>
<evidence type="ECO:0000313" key="6">
    <source>
        <dbReference type="Proteomes" id="UP000193411"/>
    </source>
</evidence>
<dbReference type="OrthoDB" id="5599849at2759"/>
<reference evidence="5 6" key="1">
    <citation type="submission" date="2016-07" db="EMBL/GenBank/DDBJ databases">
        <title>Pervasive Adenine N6-methylation of Active Genes in Fungi.</title>
        <authorList>
            <consortium name="DOE Joint Genome Institute"/>
            <person name="Mondo S.J."/>
            <person name="Dannebaum R.O."/>
            <person name="Kuo R.C."/>
            <person name="Labutti K."/>
            <person name="Haridas S."/>
            <person name="Kuo A."/>
            <person name="Salamov A."/>
            <person name="Ahrendt S.R."/>
            <person name="Lipzen A."/>
            <person name="Sullivan W."/>
            <person name="Andreopoulos W.B."/>
            <person name="Clum A."/>
            <person name="Lindquist E."/>
            <person name="Daum C."/>
            <person name="Ramamoorthy G.K."/>
            <person name="Gryganskyi A."/>
            <person name="Culley D."/>
            <person name="Magnuson J.K."/>
            <person name="James T.Y."/>
            <person name="O'Malley M.A."/>
            <person name="Stajich J.E."/>
            <person name="Spatafora J.W."/>
            <person name="Visel A."/>
            <person name="Grigoriev I.V."/>
        </authorList>
    </citation>
    <scope>NUCLEOTIDE SEQUENCE [LARGE SCALE GENOMIC DNA]</scope>
    <source>
        <strain evidence="5 6">PL171</strain>
    </source>
</reference>
<feature type="domain" description="Autophagy-related protein 16" evidence="4">
    <location>
        <begin position="8"/>
        <end position="202"/>
    </location>
</feature>
<name>A0A1Y2HLW6_9FUNG</name>
<feature type="coiled-coil region" evidence="2">
    <location>
        <begin position="118"/>
        <end position="201"/>
    </location>
</feature>
<evidence type="ECO:0000256" key="2">
    <source>
        <dbReference type="SAM" id="Coils"/>
    </source>
</evidence>
<dbReference type="EMBL" id="MCFL01000025">
    <property type="protein sequence ID" value="ORZ34964.1"/>
    <property type="molecule type" value="Genomic_DNA"/>
</dbReference>
<protein>
    <recommendedName>
        <fullName evidence="4">Autophagy-related protein 16 domain-containing protein</fullName>
    </recommendedName>
</protein>
<evidence type="ECO:0000256" key="1">
    <source>
        <dbReference type="ARBA" id="ARBA00005331"/>
    </source>
</evidence>
<sequence length="226" mass="25354">MPTWLAQLHAQLDKHDQLGAATRDVLDDYTRLFSQTLYLAKSNADMLAQRSSASAQRRVSAAKDTSRPTSAASQQQPRPPIASALSDTTDTPTSHQHPRPWWQETPQPTHRDQLVAEKERVDADLNKTLHQVKQLQSQLAQSERSVRKLSSEVNHLKSTIRDLQIKLHDATHLLTTKDTVIMIAQDELTAAQIELSTKEDKLAFSKRKTATCWIAGSHTRPTRPCA</sequence>